<organism evidence="1 2">
    <name type="scientific">Strongyloides venezuelensis</name>
    <name type="common">Threadworm</name>
    <dbReference type="NCBI Taxonomy" id="75913"/>
    <lineage>
        <taxon>Eukaryota</taxon>
        <taxon>Metazoa</taxon>
        <taxon>Ecdysozoa</taxon>
        <taxon>Nematoda</taxon>
        <taxon>Chromadorea</taxon>
        <taxon>Rhabditida</taxon>
        <taxon>Tylenchina</taxon>
        <taxon>Panagrolaimomorpha</taxon>
        <taxon>Strongyloidoidea</taxon>
        <taxon>Strongyloididae</taxon>
        <taxon>Strongyloides</taxon>
    </lineage>
</organism>
<reference evidence="1" key="1">
    <citation type="submission" date="2014-07" db="EMBL/GenBank/DDBJ databases">
        <authorList>
            <person name="Martin A.A"/>
            <person name="De Silva N."/>
        </authorList>
    </citation>
    <scope>NUCLEOTIDE SEQUENCE</scope>
</reference>
<dbReference type="STRING" id="75913.A0A0K0EY11"/>
<protein>
    <submittedName>
        <fullName evidence="2">Uncharacterized protein</fullName>
    </submittedName>
</protein>
<evidence type="ECO:0000313" key="2">
    <source>
        <dbReference type="WBParaSite" id="SVE_0141800.1"/>
    </source>
</evidence>
<sequence length="217" mass="24819">MHNFTGKQLSFDNEMAQKIMSQRSKSAPQRRKWFKRVTTTQQPMNSFLMDQMITTGLVSAVNIWHDIHSNLIQLDVKKSRIGRGGSILSDYSDCAQSDTCISYNLDFDDSLSIDSLLCNSIPDVSFSDDSSKNNGEILALPNRNKISNTSTGNYNILDDNECGNLLSEQIINTEEGEWVRQNILNSSATKDQMKMTTPELSDHWRENIYKYMNLYFF</sequence>
<accession>A0A0K0EY11</accession>
<keyword evidence="1" id="KW-1185">Reference proteome</keyword>
<dbReference type="WBParaSite" id="SVE_0141800.1">
    <property type="protein sequence ID" value="SVE_0141800.1"/>
    <property type="gene ID" value="SVE_0141800"/>
</dbReference>
<dbReference type="Proteomes" id="UP000035680">
    <property type="component" value="Unassembled WGS sequence"/>
</dbReference>
<dbReference type="AlphaFoldDB" id="A0A0K0EY11"/>
<reference evidence="2" key="2">
    <citation type="submission" date="2015-08" db="UniProtKB">
        <authorList>
            <consortium name="WormBaseParasite"/>
        </authorList>
    </citation>
    <scope>IDENTIFICATION</scope>
</reference>
<proteinExistence type="predicted"/>
<name>A0A0K0EY11_STRVS</name>
<evidence type="ECO:0000313" key="1">
    <source>
        <dbReference type="Proteomes" id="UP000035680"/>
    </source>
</evidence>